<evidence type="ECO:0008006" key="4">
    <source>
        <dbReference type="Google" id="ProtNLM"/>
    </source>
</evidence>
<feature type="transmembrane region" description="Helical" evidence="1">
    <location>
        <begin position="105"/>
        <end position="125"/>
    </location>
</feature>
<dbReference type="Proteomes" id="UP001443914">
    <property type="component" value="Unassembled WGS sequence"/>
</dbReference>
<evidence type="ECO:0000313" key="2">
    <source>
        <dbReference type="EMBL" id="KAK9750288.1"/>
    </source>
</evidence>
<proteinExistence type="predicted"/>
<keyword evidence="3" id="KW-1185">Reference proteome</keyword>
<protein>
    <recommendedName>
        <fullName evidence="4">Zinc finger GRF-type domain-containing protein</fullName>
    </recommendedName>
</protein>
<dbReference type="EMBL" id="JBDFQZ010000002">
    <property type="protein sequence ID" value="KAK9750288.1"/>
    <property type="molecule type" value="Genomic_DNA"/>
</dbReference>
<keyword evidence="1" id="KW-0472">Membrane</keyword>
<comment type="caution">
    <text evidence="2">The sequence shown here is derived from an EMBL/GenBank/DDBJ whole genome shotgun (WGS) entry which is preliminary data.</text>
</comment>
<keyword evidence="1" id="KW-0812">Transmembrane</keyword>
<accession>A0AAW1MUU6</accession>
<sequence length="127" mass="14526">MSYLGSHTSSSSRGVLVENKVCPKCNIRANIRSSGPTAANPFKLYYKCDACGWFQWCKTRNEEIVYDNTSEAQHLSYPQDLKKKMKEQAQTIDGIKEKLEDLCKLVHLSVKVALVLYLFLLYVVMKK</sequence>
<gene>
    <name evidence="2" type="ORF">RND81_02G184700</name>
</gene>
<keyword evidence="1" id="KW-1133">Transmembrane helix</keyword>
<dbReference type="AlphaFoldDB" id="A0AAW1MUU6"/>
<evidence type="ECO:0000313" key="3">
    <source>
        <dbReference type="Proteomes" id="UP001443914"/>
    </source>
</evidence>
<reference evidence="2" key="1">
    <citation type="submission" date="2024-03" db="EMBL/GenBank/DDBJ databases">
        <title>WGS assembly of Saponaria officinalis var. Norfolk2.</title>
        <authorList>
            <person name="Jenkins J."/>
            <person name="Shu S."/>
            <person name="Grimwood J."/>
            <person name="Barry K."/>
            <person name="Goodstein D."/>
            <person name="Schmutz J."/>
            <person name="Leebens-Mack J."/>
            <person name="Osbourn A."/>
        </authorList>
    </citation>
    <scope>NUCLEOTIDE SEQUENCE [LARGE SCALE GENOMIC DNA]</scope>
    <source>
        <strain evidence="2">JIC</strain>
    </source>
</reference>
<name>A0AAW1MUU6_SAPOF</name>
<evidence type="ECO:0000256" key="1">
    <source>
        <dbReference type="SAM" id="Phobius"/>
    </source>
</evidence>
<organism evidence="2 3">
    <name type="scientific">Saponaria officinalis</name>
    <name type="common">Common soapwort</name>
    <name type="synonym">Lychnis saponaria</name>
    <dbReference type="NCBI Taxonomy" id="3572"/>
    <lineage>
        <taxon>Eukaryota</taxon>
        <taxon>Viridiplantae</taxon>
        <taxon>Streptophyta</taxon>
        <taxon>Embryophyta</taxon>
        <taxon>Tracheophyta</taxon>
        <taxon>Spermatophyta</taxon>
        <taxon>Magnoliopsida</taxon>
        <taxon>eudicotyledons</taxon>
        <taxon>Gunneridae</taxon>
        <taxon>Pentapetalae</taxon>
        <taxon>Caryophyllales</taxon>
        <taxon>Caryophyllaceae</taxon>
        <taxon>Caryophylleae</taxon>
        <taxon>Saponaria</taxon>
    </lineage>
</organism>